<accession>A0A382K301</accession>
<dbReference type="EMBL" id="UINC01077174">
    <property type="protein sequence ID" value="SVC17051.1"/>
    <property type="molecule type" value="Genomic_DNA"/>
</dbReference>
<dbReference type="AlphaFoldDB" id="A0A382K301"/>
<sequence>MPSDVFNLNPDLTVKELFPYFWEGEKLPLKDININLAGFGAFKIFERNEINGGTPHNHPFIKDIEFNKELFQKTGEVAKDISITVHVRRGSGCIHPQEYLDEV</sequence>
<feature type="non-terminal residue" evidence="1">
    <location>
        <position position="103"/>
    </location>
</feature>
<evidence type="ECO:0000313" key="1">
    <source>
        <dbReference type="EMBL" id="SVC17051.1"/>
    </source>
</evidence>
<gene>
    <name evidence="1" type="ORF">METZ01_LOCUS269905</name>
</gene>
<proteinExistence type="predicted"/>
<organism evidence="1">
    <name type="scientific">marine metagenome</name>
    <dbReference type="NCBI Taxonomy" id="408172"/>
    <lineage>
        <taxon>unclassified sequences</taxon>
        <taxon>metagenomes</taxon>
        <taxon>ecological metagenomes</taxon>
    </lineage>
</organism>
<name>A0A382K301_9ZZZZ</name>
<reference evidence="1" key="1">
    <citation type="submission" date="2018-05" db="EMBL/GenBank/DDBJ databases">
        <authorList>
            <person name="Lanie J.A."/>
            <person name="Ng W.-L."/>
            <person name="Kazmierczak K.M."/>
            <person name="Andrzejewski T.M."/>
            <person name="Davidsen T.M."/>
            <person name="Wayne K.J."/>
            <person name="Tettelin H."/>
            <person name="Glass J.I."/>
            <person name="Rusch D."/>
            <person name="Podicherti R."/>
            <person name="Tsui H.-C.T."/>
            <person name="Winkler M.E."/>
        </authorList>
    </citation>
    <scope>NUCLEOTIDE SEQUENCE</scope>
</reference>
<protein>
    <submittedName>
        <fullName evidence="1">Uncharacterized protein</fullName>
    </submittedName>
</protein>